<dbReference type="PANTHER" id="PTHR31836:SF28">
    <property type="entry name" value="SRCR DOMAIN-CONTAINING PROTEIN-RELATED"/>
    <property type="match status" value="1"/>
</dbReference>
<name>A0A0C3SD18_PHLG1</name>
<feature type="region of interest" description="Disordered" evidence="2">
    <location>
        <begin position="147"/>
        <end position="245"/>
    </location>
</feature>
<proteinExistence type="predicted"/>
<protein>
    <recommendedName>
        <fullName evidence="6">RlpA-like protein double-psi beta-barrel domain-containing protein</fullName>
    </recommendedName>
</protein>
<feature type="compositionally biased region" description="Pro residues" evidence="2">
    <location>
        <begin position="150"/>
        <end position="196"/>
    </location>
</feature>
<reference evidence="4 5" key="1">
    <citation type="journal article" date="2014" name="PLoS Genet.">
        <title>Analysis of the Phlebiopsis gigantea genome, transcriptome and secretome provides insight into its pioneer colonization strategies of wood.</title>
        <authorList>
            <person name="Hori C."/>
            <person name="Ishida T."/>
            <person name="Igarashi K."/>
            <person name="Samejima M."/>
            <person name="Suzuki H."/>
            <person name="Master E."/>
            <person name="Ferreira P."/>
            <person name="Ruiz-Duenas F.J."/>
            <person name="Held B."/>
            <person name="Canessa P."/>
            <person name="Larrondo L.F."/>
            <person name="Schmoll M."/>
            <person name="Druzhinina I.S."/>
            <person name="Kubicek C.P."/>
            <person name="Gaskell J.A."/>
            <person name="Kersten P."/>
            <person name="St John F."/>
            <person name="Glasner J."/>
            <person name="Sabat G."/>
            <person name="Splinter BonDurant S."/>
            <person name="Syed K."/>
            <person name="Yadav J."/>
            <person name="Mgbeahuruike A.C."/>
            <person name="Kovalchuk A."/>
            <person name="Asiegbu F.O."/>
            <person name="Lackner G."/>
            <person name="Hoffmeister D."/>
            <person name="Rencoret J."/>
            <person name="Gutierrez A."/>
            <person name="Sun H."/>
            <person name="Lindquist E."/>
            <person name="Barry K."/>
            <person name="Riley R."/>
            <person name="Grigoriev I.V."/>
            <person name="Henrissat B."/>
            <person name="Kues U."/>
            <person name="Berka R.M."/>
            <person name="Martinez A.T."/>
            <person name="Covert S.F."/>
            <person name="Blanchette R.A."/>
            <person name="Cullen D."/>
        </authorList>
    </citation>
    <scope>NUCLEOTIDE SEQUENCE [LARGE SCALE GENOMIC DNA]</scope>
    <source>
        <strain evidence="4 5">11061_1 CR5-6</strain>
    </source>
</reference>
<feature type="signal peptide" evidence="3">
    <location>
        <begin position="1"/>
        <end position="25"/>
    </location>
</feature>
<dbReference type="PANTHER" id="PTHR31836">
    <property type="match status" value="1"/>
</dbReference>
<evidence type="ECO:0000313" key="4">
    <source>
        <dbReference type="EMBL" id="KIP09285.1"/>
    </source>
</evidence>
<accession>A0A0C3SD18</accession>
<organism evidence="4 5">
    <name type="scientific">Phlebiopsis gigantea (strain 11061_1 CR5-6)</name>
    <name type="common">White-rot fungus</name>
    <name type="synonym">Peniophora gigantea</name>
    <dbReference type="NCBI Taxonomy" id="745531"/>
    <lineage>
        <taxon>Eukaryota</taxon>
        <taxon>Fungi</taxon>
        <taxon>Dikarya</taxon>
        <taxon>Basidiomycota</taxon>
        <taxon>Agaricomycotina</taxon>
        <taxon>Agaricomycetes</taxon>
        <taxon>Polyporales</taxon>
        <taxon>Phanerochaetaceae</taxon>
        <taxon>Phlebiopsis</taxon>
    </lineage>
</organism>
<dbReference type="AlphaFoldDB" id="A0A0C3SD18"/>
<dbReference type="STRING" id="745531.A0A0C3SD18"/>
<dbReference type="Proteomes" id="UP000053257">
    <property type="component" value="Unassembled WGS sequence"/>
</dbReference>
<dbReference type="SUPFAM" id="SSF50685">
    <property type="entry name" value="Barwin-like endoglucanases"/>
    <property type="match status" value="1"/>
</dbReference>
<dbReference type="EMBL" id="KN840468">
    <property type="protein sequence ID" value="KIP09285.1"/>
    <property type="molecule type" value="Genomic_DNA"/>
</dbReference>
<keyword evidence="5" id="KW-1185">Reference proteome</keyword>
<dbReference type="HOGENOM" id="CLU_047639_0_1_1"/>
<dbReference type="CDD" id="cd22191">
    <property type="entry name" value="DPBB_RlpA_EXP_N-like"/>
    <property type="match status" value="1"/>
</dbReference>
<evidence type="ECO:0000256" key="3">
    <source>
        <dbReference type="SAM" id="SignalP"/>
    </source>
</evidence>
<dbReference type="PRINTS" id="PR01217">
    <property type="entry name" value="PRICHEXTENSN"/>
</dbReference>
<evidence type="ECO:0008006" key="6">
    <source>
        <dbReference type="Google" id="ProtNLM"/>
    </source>
</evidence>
<feature type="chain" id="PRO_5002170021" description="RlpA-like protein double-psi beta-barrel domain-containing protein" evidence="3">
    <location>
        <begin position="26"/>
        <end position="269"/>
    </location>
</feature>
<dbReference type="InterPro" id="IPR051477">
    <property type="entry name" value="Expansin_CellWall"/>
</dbReference>
<evidence type="ECO:0000256" key="1">
    <source>
        <dbReference type="ARBA" id="ARBA00022729"/>
    </source>
</evidence>
<evidence type="ECO:0000256" key="2">
    <source>
        <dbReference type="SAM" id="MobiDB-lite"/>
    </source>
</evidence>
<feature type="compositionally biased region" description="Low complexity" evidence="2">
    <location>
        <begin position="204"/>
        <end position="240"/>
    </location>
</feature>
<dbReference type="InterPro" id="IPR036908">
    <property type="entry name" value="RlpA-like_sf"/>
</dbReference>
<evidence type="ECO:0000313" key="5">
    <source>
        <dbReference type="Proteomes" id="UP000053257"/>
    </source>
</evidence>
<sequence>MLALANFTFLSTLVLSLSLSSFVLADSHESSRRRHAGTNFLSTNHALSKRFDNARFSYYETGEGACGAFNKDSDFIVALNSAQYDGGSHCFATITITANGKTTQAQITDECPGCPYGGLDLSPGLFSYFASEDAGIIYGSWDFGSGSKPSPTPTPTPTSTWSPPPPPPTSTWSPPPLPTSTWSPPPTTSSTPPPPSTTSERKTSTTSSYSSFSSFSSFSSSTPSSSSSATPTSSSTSATPTPTPISNLAAMNQALLALTGLVIAAGQGQ</sequence>
<keyword evidence="1 3" id="KW-0732">Signal</keyword>
<dbReference type="OrthoDB" id="623670at2759"/>
<gene>
    <name evidence="4" type="ORF">PHLGIDRAFT_18677</name>
</gene>
<dbReference type="Gene3D" id="2.40.40.10">
    <property type="entry name" value="RlpA-like domain"/>
    <property type="match status" value="1"/>
</dbReference>